<proteinExistence type="predicted"/>
<dbReference type="Proteomes" id="UP000214646">
    <property type="component" value="Unassembled WGS sequence"/>
</dbReference>
<evidence type="ECO:0000313" key="2">
    <source>
        <dbReference type="EMBL" id="OWK47487.1"/>
    </source>
</evidence>
<name>A0A225EH15_9BACT</name>
<organism evidence="2 3">
    <name type="scientific">Fimbriiglobus ruber</name>
    <dbReference type="NCBI Taxonomy" id="1908690"/>
    <lineage>
        <taxon>Bacteria</taxon>
        <taxon>Pseudomonadati</taxon>
        <taxon>Planctomycetota</taxon>
        <taxon>Planctomycetia</taxon>
        <taxon>Gemmatales</taxon>
        <taxon>Gemmataceae</taxon>
        <taxon>Fimbriiglobus</taxon>
    </lineage>
</organism>
<accession>A0A225EH15</accession>
<sequence>MFRYPKMPGSGAAPLGPCVAFEKYDGTNLHWEWDRHHGWFAFGTRSASYPLAPEGETDFAANHTQLHEAPACFRATHAEELAAILARLADAEDFDHAVVFTEFFGPQSFAGLHKDADPKQLVLFDVWASGFGFFGPRRFVNEFADVPIARVVYEGKFTGKFAEDVRKGKYPVAEGVVCKGGNGGDDVWMVKIKTYAYQARLKQAFAGKWEDYWE</sequence>
<dbReference type="RefSeq" id="WP_088252731.1">
    <property type="nucleotide sequence ID" value="NZ_NIDE01000001.1"/>
</dbReference>
<dbReference type="OrthoDB" id="262835at2"/>
<dbReference type="AlphaFoldDB" id="A0A225EH15"/>
<reference evidence="3" key="1">
    <citation type="submission" date="2017-06" db="EMBL/GenBank/DDBJ databases">
        <title>Genome analysis of Fimbriiglobus ruber SP5, the first member of the order Planctomycetales with confirmed chitinolytic capability.</title>
        <authorList>
            <person name="Ravin N.V."/>
            <person name="Rakitin A.L."/>
            <person name="Ivanova A.A."/>
            <person name="Beletsky A.V."/>
            <person name="Kulichevskaya I.S."/>
            <person name="Mardanov A.V."/>
            <person name="Dedysh S.N."/>
        </authorList>
    </citation>
    <scope>NUCLEOTIDE SEQUENCE [LARGE SCALE GENOMIC DNA]</scope>
    <source>
        <strain evidence="3">SP5</strain>
    </source>
</reference>
<dbReference type="SUPFAM" id="SSF56091">
    <property type="entry name" value="DNA ligase/mRNA capping enzyme, catalytic domain"/>
    <property type="match status" value="1"/>
</dbReference>
<dbReference type="InterPro" id="IPR021122">
    <property type="entry name" value="RNA_ligase_dom_REL/Rnl2"/>
</dbReference>
<comment type="caution">
    <text evidence="2">The sequence shown here is derived from an EMBL/GenBank/DDBJ whole genome shotgun (WGS) entry which is preliminary data.</text>
</comment>
<gene>
    <name evidence="2" type="ORF">FRUB_01186</name>
</gene>
<feature type="domain" description="RNA ligase" evidence="1">
    <location>
        <begin position="17"/>
        <end position="179"/>
    </location>
</feature>
<dbReference type="Pfam" id="PF09414">
    <property type="entry name" value="RNA_ligase"/>
    <property type="match status" value="1"/>
</dbReference>
<evidence type="ECO:0000259" key="1">
    <source>
        <dbReference type="Pfam" id="PF09414"/>
    </source>
</evidence>
<evidence type="ECO:0000313" key="3">
    <source>
        <dbReference type="Proteomes" id="UP000214646"/>
    </source>
</evidence>
<dbReference type="EMBL" id="NIDE01000001">
    <property type="protein sequence ID" value="OWK47487.1"/>
    <property type="molecule type" value="Genomic_DNA"/>
</dbReference>
<keyword evidence="3" id="KW-1185">Reference proteome</keyword>
<protein>
    <recommendedName>
        <fullName evidence="1">RNA ligase domain-containing protein</fullName>
    </recommendedName>
</protein>